<comment type="subcellular location">
    <subcellularLocation>
        <location evidence="1">Cell inner membrane</location>
        <topology evidence="1">Multi-pass membrane protein</topology>
    </subcellularLocation>
</comment>
<evidence type="ECO:0000259" key="7">
    <source>
        <dbReference type="PROSITE" id="PS50850"/>
    </source>
</evidence>
<dbReference type="CDD" id="cd17394">
    <property type="entry name" value="MFS_FucP_like"/>
    <property type="match status" value="1"/>
</dbReference>
<dbReference type="NCBIfam" id="TIGR00885">
    <property type="entry name" value="fucP"/>
    <property type="match status" value="1"/>
</dbReference>
<feature type="transmembrane region" description="Helical" evidence="6">
    <location>
        <begin position="59"/>
        <end position="80"/>
    </location>
</feature>
<dbReference type="InterPro" id="IPR011701">
    <property type="entry name" value="MFS"/>
</dbReference>
<evidence type="ECO:0000256" key="2">
    <source>
        <dbReference type="ARBA" id="ARBA00022475"/>
    </source>
</evidence>
<dbReference type="InterPro" id="IPR050375">
    <property type="entry name" value="MFS_TsgA-like"/>
</dbReference>
<organism evidence="8 9">
    <name type="scientific">Bombiscardovia nodaiensis</name>
    <dbReference type="NCBI Taxonomy" id="2932181"/>
    <lineage>
        <taxon>Bacteria</taxon>
        <taxon>Bacillati</taxon>
        <taxon>Actinomycetota</taxon>
        <taxon>Actinomycetes</taxon>
        <taxon>Bifidobacteriales</taxon>
        <taxon>Bifidobacteriaceae</taxon>
        <taxon>Bombiscardovia</taxon>
    </lineage>
</organism>
<dbReference type="Proteomes" id="UP001321766">
    <property type="component" value="Chromosome"/>
</dbReference>
<feature type="transmembrane region" description="Helical" evidence="6">
    <location>
        <begin position="296"/>
        <end position="314"/>
    </location>
</feature>
<name>A0ABM8B8Q1_9BIFI</name>
<dbReference type="InterPro" id="IPR036259">
    <property type="entry name" value="MFS_trans_sf"/>
</dbReference>
<dbReference type="PANTHER" id="PTHR43702">
    <property type="entry name" value="L-FUCOSE-PROTON SYMPORTER"/>
    <property type="match status" value="1"/>
</dbReference>
<feature type="transmembrane region" description="Helical" evidence="6">
    <location>
        <begin position="258"/>
        <end position="276"/>
    </location>
</feature>
<evidence type="ECO:0000256" key="1">
    <source>
        <dbReference type="ARBA" id="ARBA00004429"/>
    </source>
</evidence>
<dbReference type="Gene3D" id="1.20.1250.20">
    <property type="entry name" value="MFS general substrate transporter like domains"/>
    <property type="match status" value="2"/>
</dbReference>
<dbReference type="PROSITE" id="PS50850">
    <property type="entry name" value="MFS"/>
    <property type="match status" value="1"/>
</dbReference>
<reference evidence="8 9" key="1">
    <citation type="journal article" date="2023" name="Microbiol. Spectr.">
        <title>Symbiosis of Carpenter Bees with Uncharacterized Lactic Acid Bacteria Showing NAD Auxotrophy.</title>
        <authorList>
            <person name="Kawasaki S."/>
            <person name="Ozawa K."/>
            <person name="Mori T."/>
            <person name="Yamamoto A."/>
            <person name="Ito M."/>
            <person name="Ohkuma M."/>
            <person name="Sakamoto M."/>
            <person name="Matsutani M."/>
        </authorList>
    </citation>
    <scope>NUCLEOTIDE SEQUENCE [LARGE SCALE GENOMIC DNA]</scope>
    <source>
        <strain evidence="8 9">Kim37-2</strain>
    </source>
</reference>
<feature type="transmembrane region" description="Helical" evidence="6">
    <location>
        <begin position="345"/>
        <end position="363"/>
    </location>
</feature>
<evidence type="ECO:0000256" key="6">
    <source>
        <dbReference type="SAM" id="Phobius"/>
    </source>
</evidence>
<evidence type="ECO:0000256" key="3">
    <source>
        <dbReference type="ARBA" id="ARBA00022692"/>
    </source>
</evidence>
<evidence type="ECO:0000256" key="4">
    <source>
        <dbReference type="ARBA" id="ARBA00022989"/>
    </source>
</evidence>
<dbReference type="PANTHER" id="PTHR43702:SF11">
    <property type="entry name" value="L-FUCOSE-PROTON SYMPORTER"/>
    <property type="match status" value="1"/>
</dbReference>
<evidence type="ECO:0000313" key="8">
    <source>
        <dbReference type="EMBL" id="BDR53263.1"/>
    </source>
</evidence>
<dbReference type="Pfam" id="PF07690">
    <property type="entry name" value="MFS_1"/>
    <property type="match status" value="1"/>
</dbReference>
<feature type="transmembrane region" description="Helical" evidence="6">
    <location>
        <begin position="150"/>
        <end position="172"/>
    </location>
</feature>
<dbReference type="EMBL" id="AP026798">
    <property type="protein sequence ID" value="BDR53263.1"/>
    <property type="molecule type" value="Genomic_DNA"/>
</dbReference>
<keyword evidence="4 6" id="KW-1133">Transmembrane helix</keyword>
<gene>
    <name evidence="8" type="primary">fucP</name>
    <name evidence="8" type="ORF">KIM372_11700</name>
</gene>
<feature type="transmembrane region" description="Helical" evidence="6">
    <location>
        <begin position="375"/>
        <end position="396"/>
    </location>
</feature>
<feature type="transmembrane region" description="Helical" evidence="6">
    <location>
        <begin position="321"/>
        <end position="339"/>
    </location>
</feature>
<protein>
    <submittedName>
        <fullName evidence="8">MFS transporter</fullName>
    </submittedName>
</protein>
<feature type="transmembrane region" description="Helical" evidence="6">
    <location>
        <begin position="205"/>
        <end position="222"/>
    </location>
</feature>
<evidence type="ECO:0000313" key="9">
    <source>
        <dbReference type="Proteomes" id="UP001321766"/>
    </source>
</evidence>
<dbReference type="InterPro" id="IPR005275">
    <property type="entry name" value="Lfuc_symporter_FucP"/>
</dbReference>
<feature type="transmembrane region" description="Helical" evidence="6">
    <location>
        <begin position="87"/>
        <end position="104"/>
    </location>
</feature>
<keyword evidence="2" id="KW-1003">Cell membrane</keyword>
<feature type="domain" description="Major facilitator superfamily (MFS) profile" evidence="7">
    <location>
        <begin position="22"/>
        <end position="432"/>
    </location>
</feature>
<proteinExistence type="predicted"/>
<dbReference type="InterPro" id="IPR020846">
    <property type="entry name" value="MFS_dom"/>
</dbReference>
<feature type="transmembrane region" description="Helical" evidence="6">
    <location>
        <begin position="20"/>
        <end position="39"/>
    </location>
</feature>
<keyword evidence="5 6" id="KW-0472">Membrane</keyword>
<feature type="transmembrane region" description="Helical" evidence="6">
    <location>
        <begin position="408"/>
        <end position="425"/>
    </location>
</feature>
<evidence type="ECO:0000256" key="5">
    <source>
        <dbReference type="ARBA" id="ARBA00023136"/>
    </source>
</evidence>
<accession>A0ABM8B8Q1</accession>
<keyword evidence="3 6" id="KW-0812">Transmembrane</keyword>
<keyword evidence="9" id="KW-1185">Reference proteome</keyword>
<feature type="transmembrane region" description="Helical" evidence="6">
    <location>
        <begin position="110"/>
        <end position="129"/>
    </location>
</feature>
<dbReference type="SUPFAM" id="SSF103473">
    <property type="entry name" value="MFS general substrate transporter"/>
    <property type="match status" value="1"/>
</dbReference>
<sequence length="459" mass="50784">MQKANKWVETPDGYVSKTPIFQFVLVTLLFTLWAIGSSLNDILITQFKTVFDLSDFATAFVQSAFFGGYFIIAVPAALFIKKTSYKMGIVAGLAFFALGCFMFFPASRVATYEIFLFAIFVEAIGLSFLETSGDTYATLLGPKRMGTLRINISQTMNALGNIIGILLGKYLVFQDSNLKAEMSKLSKAEATKFGEEQLARTLEPYKYLLMILLVLLVVFAFTKFPSGRPKTKSGQVASASMGETLRYLAKNSRFQRGVLAQFLYIGVQIGIWSFTIRLALELFPHFSDRYAANFMLYSYVCFFVGRIVGSYLLTRFRETRVLAVYICIGTVLLLGTTLIHSILAIWLAVGASFFMGPSWPTIYSRTLETVEDRRYTETAGAFVVMAIVGGAILPAVQGLLSDATNMQFSFILPTVEFALVAVYFFSEMKHDKLTPAQLKSAEAAKTSEVEAGTHAAVGE</sequence>